<evidence type="ECO:0000256" key="1">
    <source>
        <dbReference type="SAM" id="Phobius"/>
    </source>
</evidence>
<feature type="transmembrane region" description="Helical" evidence="1">
    <location>
        <begin position="39"/>
        <end position="63"/>
    </location>
</feature>
<evidence type="ECO:0000313" key="2">
    <source>
        <dbReference type="EMBL" id="OCW57412.1"/>
    </source>
</evidence>
<sequence length="130" mass="13350">MVAAMLMSVVLIAGFCVLAYTLAVYALPFMLGVTAARFAYHTGAGFIGAGLVGFGAAVAAFGVLTLRSPILRLIVALVFATPATIAGYALVHGVTKESVPSEIWRQILCIVGGAFVGTSALRRSTTSARA</sequence>
<keyword evidence="1" id="KW-0472">Membrane</keyword>
<comment type="caution">
    <text evidence="2">The sequence shown here is derived from an EMBL/GenBank/DDBJ whole genome shotgun (WGS) entry which is preliminary data.</text>
</comment>
<keyword evidence="1" id="KW-1133">Transmembrane helix</keyword>
<dbReference type="EMBL" id="LQZT01000015">
    <property type="protein sequence ID" value="OCW57412.1"/>
    <property type="molecule type" value="Genomic_DNA"/>
</dbReference>
<dbReference type="STRING" id="1480615.AWJ14_00755"/>
<proteinExistence type="predicted"/>
<reference evidence="2 3" key="1">
    <citation type="submission" date="2015-12" db="EMBL/GenBank/DDBJ databases">
        <authorList>
            <person name="Shamseldin A."/>
            <person name="Moawad H."/>
            <person name="Abd El-Rahim W.M."/>
            <person name="Sadowsky M.J."/>
        </authorList>
    </citation>
    <scope>NUCLEOTIDE SEQUENCE [LARGE SCALE GENOMIC DNA]</scope>
    <source>
        <strain evidence="2 3">JC234</strain>
    </source>
</reference>
<feature type="transmembrane region" description="Helical" evidence="1">
    <location>
        <begin position="70"/>
        <end position="91"/>
    </location>
</feature>
<keyword evidence="1" id="KW-0812">Transmembrane</keyword>
<name>A0A1C1YV58_9HYPH</name>
<keyword evidence="3" id="KW-1185">Reference proteome</keyword>
<protein>
    <submittedName>
        <fullName evidence="2">Uncharacterized protein</fullName>
    </submittedName>
</protein>
<dbReference type="AlphaFoldDB" id="A0A1C1YV58"/>
<dbReference type="RefSeq" id="WP_066179043.1">
    <property type="nucleotide sequence ID" value="NZ_LQZT01000015.1"/>
</dbReference>
<dbReference type="Proteomes" id="UP000094795">
    <property type="component" value="Unassembled WGS sequence"/>
</dbReference>
<dbReference type="OrthoDB" id="7597358at2"/>
<accession>A0A1C1YV58</accession>
<organism evidence="2 3">
    <name type="scientific">Hoeflea olei</name>
    <dbReference type="NCBI Taxonomy" id="1480615"/>
    <lineage>
        <taxon>Bacteria</taxon>
        <taxon>Pseudomonadati</taxon>
        <taxon>Pseudomonadota</taxon>
        <taxon>Alphaproteobacteria</taxon>
        <taxon>Hyphomicrobiales</taxon>
        <taxon>Rhizobiaceae</taxon>
        <taxon>Hoeflea</taxon>
    </lineage>
</organism>
<feature type="transmembrane region" description="Helical" evidence="1">
    <location>
        <begin position="103"/>
        <end position="121"/>
    </location>
</feature>
<evidence type="ECO:0000313" key="3">
    <source>
        <dbReference type="Proteomes" id="UP000094795"/>
    </source>
</evidence>
<gene>
    <name evidence="2" type="ORF">AWJ14_00755</name>
</gene>